<feature type="chain" id="PRO_5043643805" evidence="1">
    <location>
        <begin position="29"/>
        <end position="85"/>
    </location>
</feature>
<organism evidence="2 3">
    <name type="scientific">Pseudomonas savastanoi</name>
    <name type="common">Pseudomonas syringae pv. savastanoi</name>
    <dbReference type="NCBI Taxonomy" id="29438"/>
    <lineage>
        <taxon>Bacteria</taxon>
        <taxon>Pseudomonadati</taxon>
        <taxon>Pseudomonadota</taxon>
        <taxon>Gammaproteobacteria</taxon>
        <taxon>Pseudomonadales</taxon>
        <taxon>Pseudomonadaceae</taxon>
        <taxon>Pseudomonas</taxon>
    </lineage>
</organism>
<accession>A0AAW3M8Y3</accession>
<sequence>MIRVHISRVARLAVACVAIFSINSPSNAGLPADHAPTRDADVWHGLPSLDLAVCGDPLVMLESEKTNVLRVLLGEDAEPLQVAGR</sequence>
<proteinExistence type="predicted"/>
<reference evidence="2 3" key="1">
    <citation type="submission" date="2015-09" db="EMBL/GenBank/DDBJ databases">
        <title>Genome sequence of ICMP 19499.</title>
        <authorList>
            <person name="Visnovsky S.B."/>
            <person name="Lu A."/>
            <person name="Panda P."/>
            <person name="Pitman A.R."/>
        </authorList>
    </citation>
    <scope>NUCLEOTIDE SEQUENCE [LARGE SCALE GENOMIC DNA]</scope>
    <source>
        <strain evidence="2 3">ICMP 19499</strain>
    </source>
</reference>
<dbReference type="Proteomes" id="UP000054513">
    <property type="component" value="Unassembled WGS sequence"/>
</dbReference>
<dbReference type="RefSeq" id="WP_058399739.1">
    <property type="nucleotide sequence ID" value="NZ_LKCI01000001.1"/>
</dbReference>
<comment type="caution">
    <text evidence="2">The sequence shown here is derived from an EMBL/GenBank/DDBJ whole genome shotgun (WGS) entry which is preliminary data.</text>
</comment>
<keyword evidence="1" id="KW-0732">Signal</keyword>
<feature type="signal peptide" evidence="1">
    <location>
        <begin position="1"/>
        <end position="28"/>
    </location>
</feature>
<name>A0AAW3M8Y3_PSESS</name>
<gene>
    <name evidence="2" type="ORF">AO287_26505</name>
</gene>
<evidence type="ECO:0000256" key="1">
    <source>
        <dbReference type="SAM" id="SignalP"/>
    </source>
</evidence>
<protein>
    <submittedName>
        <fullName evidence="2">Uncharacterized protein</fullName>
    </submittedName>
</protein>
<dbReference type="EMBL" id="LKCI01000001">
    <property type="protein sequence ID" value="KTC62419.1"/>
    <property type="molecule type" value="Genomic_DNA"/>
</dbReference>
<evidence type="ECO:0000313" key="2">
    <source>
        <dbReference type="EMBL" id="KTC62419.1"/>
    </source>
</evidence>
<evidence type="ECO:0000313" key="3">
    <source>
        <dbReference type="Proteomes" id="UP000054513"/>
    </source>
</evidence>
<dbReference type="AlphaFoldDB" id="A0AAW3M8Y3"/>